<gene>
    <name evidence="1" type="ORF">K8V05_10410</name>
</gene>
<dbReference type="AlphaFoldDB" id="A0A921H7I1"/>
<dbReference type="EMBL" id="DYVS01000179">
    <property type="protein sequence ID" value="HJF71155.1"/>
    <property type="molecule type" value="Genomic_DNA"/>
</dbReference>
<proteinExistence type="predicted"/>
<evidence type="ECO:0000313" key="2">
    <source>
        <dbReference type="Proteomes" id="UP000742098"/>
    </source>
</evidence>
<evidence type="ECO:0000313" key="1">
    <source>
        <dbReference type="EMBL" id="HJF71155.1"/>
    </source>
</evidence>
<name>A0A921H7I1_9BACT</name>
<organism evidence="1 2">
    <name type="scientific">Butyricimonas virosa</name>
    <dbReference type="NCBI Taxonomy" id="544645"/>
    <lineage>
        <taxon>Bacteria</taxon>
        <taxon>Pseudomonadati</taxon>
        <taxon>Bacteroidota</taxon>
        <taxon>Bacteroidia</taxon>
        <taxon>Bacteroidales</taxon>
        <taxon>Odoribacteraceae</taxon>
        <taxon>Butyricimonas</taxon>
    </lineage>
</organism>
<comment type="caution">
    <text evidence="1">The sequence shown here is derived from an EMBL/GenBank/DDBJ whole genome shotgun (WGS) entry which is preliminary data.</text>
</comment>
<dbReference type="Proteomes" id="UP000742098">
    <property type="component" value="Unassembled WGS sequence"/>
</dbReference>
<sequence>MVFLDSGCHWNIDRASNAPRSKELLESVENRLSKEGNEPVTICNRLKLLAEDGKIRLTYVARRGGDVAREARLKLEEETGRKVVTPLNAKDMFGKNQLCIQKFYVVW</sequence>
<protein>
    <submittedName>
        <fullName evidence="1">Uncharacterized protein</fullName>
    </submittedName>
</protein>
<reference evidence="1" key="1">
    <citation type="journal article" date="2021" name="PeerJ">
        <title>Extensive microbial diversity within the chicken gut microbiome revealed by metagenomics and culture.</title>
        <authorList>
            <person name="Gilroy R."/>
            <person name="Ravi A."/>
            <person name="Getino M."/>
            <person name="Pursley I."/>
            <person name="Horton D.L."/>
            <person name="Alikhan N.F."/>
            <person name="Baker D."/>
            <person name="Gharbi K."/>
            <person name="Hall N."/>
            <person name="Watson M."/>
            <person name="Adriaenssens E.M."/>
            <person name="Foster-Nyarko E."/>
            <person name="Jarju S."/>
            <person name="Secka A."/>
            <person name="Antonio M."/>
            <person name="Oren A."/>
            <person name="Chaudhuri R.R."/>
            <person name="La Ragione R."/>
            <person name="Hildebrand F."/>
            <person name="Pallen M.J."/>
        </authorList>
    </citation>
    <scope>NUCLEOTIDE SEQUENCE</scope>
    <source>
        <strain evidence="1">6966</strain>
    </source>
</reference>
<reference evidence="1" key="2">
    <citation type="submission" date="2021-09" db="EMBL/GenBank/DDBJ databases">
        <authorList>
            <person name="Gilroy R."/>
        </authorList>
    </citation>
    <scope>NUCLEOTIDE SEQUENCE</scope>
    <source>
        <strain evidence="1">6966</strain>
    </source>
</reference>
<accession>A0A921H7I1</accession>